<dbReference type="VEuPathDB" id="FungiDB:AB675_7291"/>
<organism evidence="2 3">
    <name type="scientific">Cyphellophora attinorum</name>
    <dbReference type="NCBI Taxonomy" id="1664694"/>
    <lineage>
        <taxon>Eukaryota</taxon>
        <taxon>Fungi</taxon>
        <taxon>Dikarya</taxon>
        <taxon>Ascomycota</taxon>
        <taxon>Pezizomycotina</taxon>
        <taxon>Eurotiomycetes</taxon>
        <taxon>Chaetothyriomycetidae</taxon>
        <taxon>Chaetothyriales</taxon>
        <taxon>Cyphellophoraceae</taxon>
        <taxon>Cyphellophora</taxon>
    </lineage>
</organism>
<gene>
    <name evidence="2" type="ORF">AB675_7291</name>
</gene>
<evidence type="ECO:0000256" key="1">
    <source>
        <dbReference type="SAM" id="MobiDB-lite"/>
    </source>
</evidence>
<dbReference type="GeneID" id="28739526"/>
<dbReference type="OrthoDB" id="4160875at2759"/>
<dbReference type="Proteomes" id="UP000038010">
    <property type="component" value="Unassembled WGS sequence"/>
</dbReference>
<protein>
    <submittedName>
        <fullName evidence="2">Uncharacterized protein</fullName>
    </submittedName>
</protein>
<feature type="region of interest" description="Disordered" evidence="1">
    <location>
        <begin position="1"/>
        <end position="40"/>
    </location>
</feature>
<keyword evidence="3" id="KW-1185">Reference proteome</keyword>
<feature type="compositionally biased region" description="Polar residues" evidence="1">
    <location>
        <begin position="20"/>
        <end position="35"/>
    </location>
</feature>
<reference evidence="2 3" key="1">
    <citation type="submission" date="2015-06" db="EMBL/GenBank/DDBJ databases">
        <title>Draft genome of the ant-associated black yeast Phialophora attae CBS 131958.</title>
        <authorList>
            <person name="Moreno L.F."/>
            <person name="Stielow B.J."/>
            <person name="de Hoog S."/>
            <person name="Vicente V.A."/>
            <person name="Weiss V.A."/>
            <person name="de Vries M."/>
            <person name="Cruz L.M."/>
            <person name="Souza E.M."/>
        </authorList>
    </citation>
    <scope>NUCLEOTIDE SEQUENCE [LARGE SCALE GENOMIC DNA]</scope>
    <source>
        <strain evidence="2 3">CBS 131958</strain>
    </source>
</reference>
<dbReference type="EMBL" id="LFJN01000032">
    <property type="protein sequence ID" value="KPI36268.1"/>
    <property type="molecule type" value="Genomic_DNA"/>
</dbReference>
<sequence>MSSGDPPQSDGRGPAAASQEVLQETSGSGRNTASFHLTPGPHQANLPITATFRFMDMVVDIREIIYGLIFRDMMLRRGSIPPISMSIIFASKACYAEARPILLSEATFHVRPTGGGEPYLNASNLPLALKDYSTLRHIQVSMPDQGSRPQFVHRLLTSLPNLRSVDCHFISYSGPSFMPEGQYGELGVQIQKDRTIDEANLERVKDVLASTIPHCLARQPHKTPLENDRTLYEANRLRVEVTLNTGNTVVKRIEDPVDIAMEHYPPCGPEHKFVLAETVVEDLLASVVAEPLDH</sequence>
<evidence type="ECO:0000313" key="2">
    <source>
        <dbReference type="EMBL" id="KPI36268.1"/>
    </source>
</evidence>
<evidence type="ECO:0000313" key="3">
    <source>
        <dbReference type="Proteomes" id="UP000038010"/>
    </source>
</evidence>
<accession>A0A0N0NIY0</accession>
<name>A0A0N0NIY0_9EURO</name>
<dbReference type="AlphaFoldDB" id="A0A0N0NIY0"/>
<dbReference type="RefSeq" id="XP_017996231.1">
    <property type="nucleotide sequence ID" value="XM_018147646.1"/>
</dbReference>
<proteinExistence type="predicted"/>
<comment type="caution">
    <text evidence="2">The sequence shown here is derived from an EMBL/GenBank/DDBJ whole genome shotgun (WGS) entry which is preliminary data.</text>
</comment>